<comment type="caution">
    <text evidence="3">The sequence shown here is derived from an EMBL/GenBank/DDBJ whole genome shotgun (WGS) entry which is preliminary data.</text>
</comment>
<dbReference type="Proteomes" id="UP000274920">
    <property type="component" value="Unassembled WGS sequence"/>
</dbReference>
<evidence type="ECO:0000256" key="2">
    <source>
        <dbReference type="SAM" id="SignalP"/>
    </source>
</evidence>
<keyword evidence="4" id="KW-1185">Reference proteome</keyword>
<feature type="transmembrane region" description="Helical" evidence="1">
    <location>
        <begin position="294"/>
        <end position="319"/>
    </location>
</feature>
<reference evidence="3" key="1">
    <citation type="submission" date="2018-10" db="EMBL/GenBank/DDBJ databases">
        <title>Schaedlerella arabinophila gen. nov. sp. nov., isolated from the mouse intestinal tract and comparative analysis with the genome of the closely related altered Schaedler flora strain ASF502.</title>
        <authorList>
            <person name="Miyake S."/>
            <person name="Soh M."/>
            <person name="Seedorf H."/>
        </authorList>
    </citation>
    <scope>NUCLEOTIDE SEQUENCE [LARGE SCALE GENOMIC DNA]</scope>
    <source>
        <strain evidence="3">DSM 106076</strain>
    </source>
</reference>
<keyword evidence="1" id="KW-1133">Transmembrane helix</keyword>
<feature type="transmembrane region" description="Helical" evidence="1">
    <location>
        <begin position="417"/>
        <end position="436"/>
    </location>
</feature>
<keyword evidence="1" id="KW-0472">Membrane</keyword>
<feature type="signal peptide" evidence="2">
    <location>
        <begin position="1"/>
        <end position="24"/>
    </location>
</feature>
<feature type="transmembrane region" description="Helical" evidence="1">
    <location>
        <begin position="171"/>
        <end position="190"/>
    </location>
</feature>
<dbReference type="InterPro" id="IPR031566">
    <property type="entry name" value="CitMHS_2"/>
</dbReference>
<keyword evidence="1" id="KW-0812">Transmembrane</keyword>
<evidence type="ECO:0000256" key="1">
    <source>
        <dbReference type="SAM" id="Phobius"/>
    </source>
</evidence>
<feature type="transmembrane region" description="Helical" evidence="1">
    <location>
        <begin position="67"/>
        <end position="85"/>
    </location>
</feature>
<name>A0A3R8KUC7_9FIRM</name>
<feature type="transmembrane region" description="Helical" evidence="1">
    <location>
        <begin position="34"/>
        <end position="55"/>
    </location>
</feature>
<evidence type="ECO:0000313" key="3">
    <source>
        <dbReference type="EMBL" id="RRK32000.1"/>
    </source>
</evidence>
<feature type="transmembrane region" description="Helical" evidence="1">
    <location>
        <begin position="390"/>
        <end position="410"/>
    </location>
</feature>
<feature type="transmembrane region" description="Helical" evidence="1">
    <location>
        <begin position="210"/>
        <end position="228"/>
    </location>
</feature>
<feature type="chain" id="PRO_5018735097" evidence="2">
    <location>
        <begin position="25"/>
        <end position="480"/>
    </location>
</feature>
<feature type="transmembrane region" description="Helical" evidence="1">
    <location>
        <begin position="340"/>
        <end position="358"/>
    </location>
</feature>
<evidence type="ECO:0000313" key="4">
    <source>
        <dbReference type="Proteomes" id="UP000274920"/>
    </source>
</evidence>
<feature type="transmembrane region" description="Helical" evidence="1">
    <location>
        <begin position="256"/>
        <end position="274"/>
    </location>
</feature>
<feature type="transmembrane region" description="Helical" evidence="1">
    <location>
        <begin position="456"/>
        <end position="479"/>
    </location>
</feature>
<dbReference type="Pfam" id="PF16980">
    <property type="entry name" value="CitMHS_2"/>
    <property type="match status" value="1"/>
</dbReference>
<proteinExistence type="predicted"/>
<dbReference type="EMBL" id="RHJS01000002">
    <property type="protein sequence ID" value="RRK32000.1"/>
    <property type="molecule type" value="Genomic_DNA"/>
</dbReference>
<dbReference type="AlphaFoldDB" id="A0A3R8KUC7"/>
<organism evidence="3 4">
    <name type="scientific">Schaedlerella arabinosiphila</name>
    <dbReference type="NCBI Taxonomy" id="2044587"/>
    <lineage>
        <taxon>Bacteria</taxon>
        <taxon>Bacillati</taxon>
        <taxon>Bacillota</taxon>
        <taxon>Clostridia</taxon>
        <taxon>Lachnospirales</taxon>
        <taxon>Lachnospiraceae</taxon>
        <taxon>Schaedlerella</taxon>
    </lineage>
</organism>
<gene>
    <name evidence="3" type="ORF">EBB54_11915</name>
</gene>
<feature type="transmembrane region" description="Helical" evidence="1">
    <location>
        <begin position="132"/>
        <end position="159"/>
    </location>
</feature>
<accession>A0A3R8KUC7</accession>
<sequence>MKKCMTFLGSLTAAVLCCPSTALAAEGAKAASAPIPLWLCIPFAGLLFCIAVLPLIKPEWWESHQPLAVAFWSCLFILPFGFFYGPGRAAETVLECLVNDYLTFIVLLFGLFCVSGNITMEGDLAGSPRVNIILLTIGTLLSSWIGTTGASMLLIRPVIKMNAWRRNRSHIMVFFIFLVSNIGGCLTPIGDPPLLMGFSRGVPFFWSLHLFPIMLFNMVLILFIFYRVDMKRYRRDMARGRKPDISRPGTKIRIRGLHNLIFIAMIVAAVILSGMLPDMPLFKTPEGHVRGIHIFGEVVLGFPALIEIVIILAAAYLSFKTTSPEIRKKNHFTWGAIKEVGILFIGIFITMQPALAILKGMGSQLGITEPFQMFWVTGVLSSFLDNTPTYLVFLTTAGAIGFTGGLATTLGQVPVKVLTAISCGAVFMGANTYIGNAPNFMVKSIADENGIHMPSFFGYMGWSLAVLVPVFLLDTVLFFR</sequence>
<protein>
    <submittedName>
        <fullName evidence="3">Sodium:proton antiporter</fullName>
    </submittedName>
</protein>
<keyword evidence="2" id="KW-0732">Signal</keyword>